<evidence type="ECO:0000313" key="3">
    <source>
        <dbReference type="EMBL" id="XDT73872.1"/>
    </source>
</evidence>
<dbReference type="PROSITE" id="PS50848">
    <property type="entry name" value="START"/>
    <property type="match status" value="1"/>
</dbReference>
<dbReference type="RefSeq" id="WP_369602850.1">
    <property type="nucleotide sequence ID" value="NZ_CP154858.1"/>
</dbReference>
<dbReference type="GO" id="GO:0008289">
    <property type="term" value="F:lipid binding"/>
    <property type="evidence" value="ECO:0007669"/>
    <property type="project" value="InterPro"/>
</dbReference>
<dbReference type="Gene3D" id="3.30.530.20">
    <property type="match status" value="1"/>
</dbReference>
<dbReference type="Pfam" id="PF01852">
    <property type="entry name" value="START"/>
    <property type="match status" value="1"/>
</dbReference>
<dbReference type="PANTHER" id="PTHR19308:SF14">
    <property type="entry name" value="START DOMAIN-CONTAINING PROTEIN"/>
    <property type="match status" value="1"/>
</dbReference>
<evidence type="ECO:0000256" key="1">
    <source>
        <dbReference type="SAM" id="SignalP"/>
    </source>
</evidence>
<dbReference type="GO" id="GO:0005737">
    <property type="term" value="C:cytoplasm"/>
    <property type="evidence" value="ECO:0007669"/>
    <property type="project" value="UniProtKB-ARBA"/>
</dbReference>
<evidence type="ECO:0000259" key="2">
    <source>
        <dbReference type="PROSITE" id="PS50848"/>
    </source>
</evidence>
<feature type="signal peptide" evidence="1">
    <location>
        <begin position="1"/>
        <end position="20"/>
    </location>
</feature>
<dbReference type="InterPro" id="IPR002913">
    <property type="entry name" value="START_lipid-bd_dom"/>
</dbReference>
<name>A0AB39V0T6_9GAMM</name>
<dbReference type="SMART" id="SM00234">
    <property type="entry name" value="START"/>
    <property type="match status" value="1"/>
</dbReference>
<feature type="chain" id="PRO_5044259587" evidence="1">
    <location>
        <begin position="21"/>
        <end position="227"/>
    </location>
</feature>
<dbReference type="CDD" id="cd08876">
    <property type="entry name" value="START_1"/>
    <property type="match status" value="1"/>
</dbReference>
<dbReference type="PIRSF" id="PIRSF039033">
    <property type="entry name" value="START_dom"/>
    <property type="match status" value="1"/>
</dbReference>
<organism evidence="3">
    <name type="scientific">Thermohahella caldifontis</name>
    <dbReference type="NCBI Taxonomy" id="3142973"/>
    <lineage>
        <taxon>Bacteria</taxon>
        <taxon>Pseudomonadati</taxon>
        <taxon>Pseudomonadota</taxon>
        <taxon>Gammaproteobacteria</taxon>
        <taxon>Oceanospirillales</taxon>
        <taxon>Hahellaceae</taxon>
        <taxon>Thermohahella</taxon>
    </lineage>
</organism>
<dbReference type="KEGG" id="tcd:AAIA72_07850"/>
<keyword evidence="1" id="KW-0732">Signal</keyword>
<accession>A0AB39V0T6</accession>
<dbReference type="InterPro" id="IPR051213">
    <property type="entry name" value="START_lipid_transfer"/>
</dbReference>
<feature type="domain" description="START" evidence="2">
    <location>
        <begin position="26"/>
        <end position="210"/>
    </location>
</feature>
<dbReference type="InterPro" id="IPR023393">
    <property type="entry name" value="START-like_dom_sf"/>
</dbReference>
<sequence length="227" mass="25736">MQLFFRISFLILFWANSALAADIPLEAEDWTLATEQDGIILYTRPQPDSSYKAFKAVTVLDAPLNDVLAVMADPQSCLAWVKGCIHVEGFDERSFNDRYAYSVNDMPWPVKDRDYVIHIVTTAREIPGTVVMHMTAAPEKRPVSADLVRVTVTQTHYYFTPTEDGRTRMVWLQHAEPGGVLPAWLVNALIVDIPVESIRALQKVVKQPRYQGYHLIYRDGELVGVSR</sequence>
<dbReference type="InterPro" id="IPR028347">
    <property type="entry name" value="START_dom_prot"/>
</dbReference>
<gene>
    <name evidence="3" type="ORF">AAIA72_07850</name>
</gene>
<reference evidence="3" key="1">
    <citation type="submission" date="2024-05" db="EMBL/GenBank/DDBJ databases">
        <title>Genome sequencing of novel strain.</title>
        <authorList>
            <person name="Ganbat D."/>
            <person name="Ganbat S."/>
            <person name="Lee S.-J."/>
        </authorList>
    </citation>
    <scope>NUCLEOTIDE SEQUENCE</scope>
    <source>
        <strain evidence="3">SMD15-11</strain>
    </source>
</reference>
<dbReference type="EMBL" id="CP154858">
    <property type="protein sequence ID" value="XDT73872.1"/>
    <property type="molecule type" value="Genomic_DNA"/>
</dbReference>
<dbReference type="PANTHER" id="PTHR19308">
    <property type="entry name" value="PHOSPHATIDYLCHOLINE TRANSFER PROTEIN"/>
    <property type="match status" value="1"/>
</dbReference>
<dbReference type="SUPFAM" id="SSF55961">
    <property type="entry name" value="Bet v1-like"/>
    <property type="match status" value="1"/>
</dbReference>
<proteinExistence type="predicted"/>
<protein>
    <submittedName>
        <fullName evidence="3">START domain-containing protein</fullName>
    </submittedName>
</protein>
<dbReference type="AlphaFoldDB" id="A0AB39V0T6"/>